<organism evidence="3 4">
    <name type="scientific">Microbacterium limosum</name>
    <dbReference type="NCBI Taxonomy" id="3079935"/>
    <lineage>
        <taxon>Bacteria</taxon>
        <taxon>Bacillati</taxon>
        <taxon>Actinomycetota</taxon>
        <taxon>Actinomycetes</taxon>
        <taxon>Micrococcales</taxon>
        <taxon>Microbacteriaceae</taxon>
        <taxon>Microbacterium</taxon>
    </lineage>
</organism>
<dbReference type="KEGG" id="mliy:RYJ27_08665"/>
<dbReference type="RefSeq" id="WP_330169923.1">
    <property type="nucleotide sequence ID" value="NZ_CP137080.1"/>
</dbReference>
<keyword evidence="1" id="KW-1133">Transmembrane helix</keyword>
<accession>A0AAU0MED3</accession>
<evidence type="ECO:0000313" key="3">
    <source>
        <dbReference type="EMBL" id="WOQ68782.1"/>
    </source>
</evidence>
<reference evidence="3 4" key="1">
    <citation type="submission" date="2023-10" db="EMBL/GenBank/DDBJ databases">
        <title>Y20.</title>
        <authorList>
            <person name="Zhang G."/>
            <person name="Ding Y."/>
        </authorList>
    </citation>
    <scope>NUCLEOTIDE SEQUENCE [LARGE SCALE GENOMIC DNA]</scope>
    <source>
        <strain evidence="3 4">Y20</strain>
    </source>
</reference>
<gene>
    <name evidence="3" type="ORF">RYJ27_08665</name>
</gene>
<protein>
    <submittedName>
        <fullName evidence="3">DUF4129 domain-containing protein</fullName>
    </submittedName>
</protein>
<evidence type="ECO:0000259" key="2">
    <source>
        <dbReference type="Pfam" id="PF13559"/>
    </source>
</evidence>
<dbReference type="Proteomes" id="UP001329313">
    <property type="component" value="Chromosome"/>
</dbReference>
<name>A0AAU0MED3_9MICO</name>
<dbReference type="EMBL" id="CP137080">
    <property type="protein sequence ID" value="WOQ68782.1"/>
    <property type="molecule type" value="Genomic_DNA"/>
</dbReference>
<evidence type="ECO:0000313" key="4">
    <source>
        <dbReference type="Proteomes" id="UP001329313"/>
    </source>
</evidence>
<dbReference type="AlphaFoldDB" id="A0AAU0MED3"/>
<keyword evidence="4" id="KW-1185">Reference proteome</keyword>
<evidence type="ECO:0000256" key="1">
    <source>
        <dbReference type="SAM" id="Phobius"/>
    </source>
</evidence>
<proteinExistence type="predicted"/>
<keyword evidence="1" id="KW-0472">Membrane</keyword>
<keyword evidence="1" id="KW-0812">Transmembrane</keyword>
<sequence>MTMLPFEPPLTPDGDEARRLAESELADPVYAAAQPTPLDRIAQAAGDLLDSLFGSAAPPGLGPALLVAAAVVIVGLVVVAFVVWGRPRSIRRESAPPGLLFDDDDGRDAAALRRDAAAAAARAEHGSASILRFRAIARGLQERGVVDLPPGATVHAFARGAATAFPAHGERLDAAADEFDAVRYLGSPGSAEGYERIAALDDDLAAARPARAEGAGAR</sequence>
<dbReference type="Pfam" id="PF13559">
    <property type="entry name" value="DUF4129"/>
    <property type="match status" value="1"/>
</dbReference>
<dbReference type="InterPro" id="IPR025403">
    <property type="entry name" value="TgpA-like_C"/>
</dbReference>
<feature type="transmembrane region" description="Helical" evidence="1">
    <location>
        <begin position="61"/>
        <end position="84"/>
    </location>
</feature>
<feature type="domain" description="Protein-glutamine gamma-glutamyltransferase-like C-terminal" evidence="2">
    <location>
        <begin position="132"/>
        <end position="201"/>
    </location>
</feature>